<dbReference type="Proteomes" id="UP001172155">
    <property type="component" value="Unassembled WGS sequence"/>
</dbReference>
<gene>
    <name evidence="2" type="ORF">B0T18DRAFT_167093</name>
</gene>
<keyword evidence="3" id="KW-1185">Reference proteome</keyword>
<reference evidence="2" key="1">
    <citation type="submission" date="2023-06" db="EMBL/GenBank/DDBJ databases">
        <title>Genome-scale phylogeny and comparative genomics of the fungal order Sordariales.</title>
        <authorList>
            <consortium name="Lawrence Berkeley National Laboratory"/>
            <person name="Hensen N."/>
            <person name="Bonometti L."/>
            <person name="Westerberg I."/>
            <person name="Brannstrom I.O."/>
            <person name="Guillou S."/>
            <person name="Cros-Aarteil S."/>
            <person name="Calhoun S."/>
            <person name="Haridas S."/>
            <person name="Kuo A."/>
            <person name="Mondo S."/>
            <person name="Pangilinan J."/>
            <person name="Riley R."/>
            <person name="LaButti K."/>
            <person name="Andreopoulos B."/>
            <person name="Lipzen A."/>
            <person name="Chen C."/>
            <person name="Yanf M."/>
            <person name="Daum C."/>
            <person name="Ng V."/>
            <person name="Clum A."/>
            <person name="Steindorff A."/>
            <person name="Ohm R."/>
            <person name="Martin F."/>
            <person name="Silar P."/>
            <person name="Natvig D."/>
            <person name="Lalanne C."/>
            <person name="Gautier V."/>
            <person name="Ament-velasquez S.L."/>
            <person name="Kruys A."/>
            <person name="Hutchinson M.I."/>
            <person name="Powell A.J."/>
            <person name="Barry K."/>
            <person name="Miller A.N."/>
            <person name="Grigoriev I.V."/>
            <person name="Debuchy R."/>
            <person name="Gladieux P."/>
            <person name="Thoren M.H."/>
            <person name="Johannesson H."/>
        </authorList>
    </citation>
    <scope>NUCLEOTIDE SEQUENCE</scope>
    <source>
        <strain evidence="2">SMH3187-1</strain>
    </source>
</reference>
<organism evidence="2 3">
    <name type="scientific">Schizothecium vesticola</name>
    <dbReference type="NCBI Taxonomy" id="314040"/>
    <lineage>
        <taxon>Eukaryota</taxon>
        <taxon>Fungi</taxon>
        <taxon>Dikarya</taxon>
        <taxon>Ascomycota</taxon>
        <taxon>Pezizomycotina</taxon>
        <taxon>Sordariomycetes</taxon>
        <taxon>Sordariomycetidae</taxon>
        <taxon>Sordariales</taxon>
        <taxon>Schizotheciaceae</taxon>
        <taxon>Schizothecium</taxon>
    </lineage>
</organism>
<evidence type="ECO:0000313" key="3">
    <source>
        <dbReference type="Proteomes" id="UP001172155"/>
    </source>
</evidence>
<dbReference type="EMBL" id="JAUKUD010000005">
    <property type="protein sequence ID" value="KAK0742601.1"/>
    <property type="molecule type" value="Genomic_DNA"/>
</dbReference>
<evidence type="ECO:0008006" key="4">
    <source>
        <dbReference type="Google" id="ProtNLM"/>
    </source>
</evidence>
<evidence type="ECO:0000313" key="2">
    <source>
        <dbReference type="EMBL" id="KAK0742601.1"/>
    </source>
</evidence>
<feature type="chain" id="PRO_5041304111" description="Small secreted protein" evidence="1">
    <location>
        <begin position="22"/>
        <end position="174"/>
    </location>
</feature>
<accession>A0AA40ENL0</accession>
<name>A0AA40ENL0_9PEZI</name>
<sequence length="174" mass="18074">MIAHLGHFPVVLGLVLHAAATTTPLPLNMTAISSRGGYSVLECWQLASVPVDARSAANYALGNTTAATWSQIQPRTTVGEAWAPAVQLSIILNGLIRITSPAPGAGGAADTKVGYIMPGTTKSSVLIAADLKSISTLAGHYTEFPSDEPTILVQIPFVGNKVPEHVVLYEGACV</sequence>
<comment type="caution">
    <text evidence="2">The sequence shown here is derived from an EMBL/GenBank/DDBJ whole genome shotgun (WGS) entry which is preliminary data.</text>
</comment>
<keyword evidence="1" id="KW-0732">Signal</keyword>
<dbReference type="AlphaFoldDB" id="A0AA40ENL0"/>
<evidence type="ECO:0000256" key="1">
    <source>
        <dbReference type="SAM" id="SignalP"/>
    </source>
</evidence>
<proteinExistence type="predicted"/>
<protein>
    <recommendedName>
        <fullName evidence="4">Small secreted protein</fullName>
    </recommendedName>
</protein>
<feature type="signal peptide" evidence="1">
    <location>
        <begin position="1"/>
        <end position="21"/>
    </location>
</feature>